<dbReference type="GeneID" id="49395558"/>
<dbReference type="EMBL" id="JAPEQV010000021">
    <property type="protein sequence ID" value="MDF2314089.1"/>
    <property type="molecule type" value="Genomic_DNA"/>
</dbReference>
<dbReference type="InterPro" id="IPR013131">
    <property type="entry name" value="Mannitol_DH_N"/>
</dbReference>
<dbReference type="InterPro" id="IPR000669">
    <property type="entry name" value="Mannitol_DH"/>
</dbReference>
<dbReference type="Gene3D" id="1.10.1040.10">
    <property type="entry name" value="N-(1-d-carboxylethyl)-l-norvaline Dehydrogenase, domain 2"/>
    <property type="match status" value="1"/>
</dbReference>
<evidence type="ECO:0000313" key="7">
    <source>
        <dbReference type="Proteomes" id="UP001151834"/>
    </source>
</evidence>
<comment type="caution">
    <text evidence="6">The sequence shown here is derived from an EMBL/GenBank/DDBJ whole genome shotgun (WGS) entry which is preliminary data.</text>
</comment>
<dbReference type="PRINTS" id="PR00084">
    <property type="entry name" value="MTLDHDRGNASE"/>
</dbReference>
<keyword evidence="1" id="KW-0560">Oxidoreductase</keyword>
<dbReference type="InterPro" id="IPR036291">
    <property type="entry name" value="NAD(P)-bd_dom_sf"/>
</dbReference>
<feature type="domain" description="Mannitol dehydrogenase C-terminal" evidence="5">
    <location>
        <begin position="204"/>
        <end position="381"/>
    </location>
</feature>
<reference evidence="6" key="2">
    <citation type="journal article" date="2023" name="Front Nutr">
        <title>Lactiplantibacillus pentosus P2020 protects the hyperuricemia and renal inflammation in mice.</title>
        <authorList>
            <person name="Wang Z."/>
            <person name="Song L."/>
            <person name="Li X."/>
            <person name="Xiao Y."/>
            <person name="Huang Y."/>
            <person name="Zhang Y."/>
            <person name="Li J."/>
            <person name="Li M."/>
            <person name="Ren Z."/>
        </authorList>
    </citation>
    <scope>NUCLEOTIDE SEQUENCE</scope>
    <source>
        <strain evidence="6">P2000</strain>
    </source>
</reference>
<reference evidence="6" key="1">
    <citation type="submission" date="2022-11" db="EMBL/GenBank/DDBJ databases">
        <authorList>
            <person name="Wang Z."/>
        </authorList>
    </citation>
    <scope>NUCLEOTIDE SEQUENCE</scope>
    <source>
        <strain evidence="6">P2000</strain>
    </source>
</reference>
<dbReference type="PANTHER" id="PTHR30524">
    <property type="entry name" value="MANNITOL-1-PHOSPHATE 5-DEHYDROGENASE"/>
    <property type="match status" value="1"/>
</dbReference>
<dbReference type="InterPro" id="IPR013118">
    <property type="entry name" value="Mannitol_DH_C"/>
</dbReference>
<dbReference type="Pfam" id="PF08125">
    <property type="entry name" value="Mannitol_dh_C"/>
    <property type="match status" value="1"/>
</dbReference>
<evidence type="ECO:0000256" key="1">
    <source>
        <dbReference type="ARBA" id="ARBA00023002"/>
    </source>
</evidence>
<evidence type="ECO:0000259" key="5">
    <source>
        <dbReference type="Pfam" id="PF08125"/>
    </source>
</evidence>
<dbReference type="AlphaFoldDB" id="A0AAX6LHT4"/>
<name>A0AAX6LHT4_LACPE</name>
<organism evidence="6 7">
    <name type="scientific">Lactiplantibacillus pentosus</name>
    <name type="common">Lactobacillus pentosus</name>
    <dbReference type="NCBI Taxonomy" id="1589"/>
    <lineage>
        <taxon>Bacteria</taxon>
        <taxon>Bacillati</taxon>
        <taxon>Bacillota</taxon>
        <taxon>Bacilli</taxon>
        <taxon>Lactobacillales</taxon>
        <taxon>Lactobacillaceae</taxon>
        <taxon>Lactiplantibacillus</taxon>
    </lineage>
</organism>
<accession>A0AAX6LHT4</accession>
<dbReference type="GO" id="GO:0005829">
    <property type="term" value="C:cytosol"/>
    <property type="evidence" value="ECO:0007669"/>
    <property type="project" value="TreeGrafter"/>
</dbReference>
<dbReference type="Gene3D" id="3.40.50.720">
    <property type="entry name" value="NAD(P)-binding Rossmann-like Domain"/>
    <property type="match status" value="1"/>
</dbReference>
<dbReference type="GO" id="GO:0019592">
    <property type="term" value="P:mannitol catabolic process"/>
    <property type="evidence" value="ECO:0007669"/>
    <property type="project" value="TreeGrafter"/>
</dbReference>
<dbReference type="SUPFAM" id="SSF51735">
    <property type="entry name" value="NAD(P)-binding Rossmann-fold domains"/>
    <property type="match status" value="1"/>
</dbReference>
<evidence type="ECO:0000256" key="3">
    <source>
        <dbReference type="ARBA" id="ARBA00048615"/>
    </source>
</evidence>
<keyword evidence="2" id="KW-0520">NAD</keyword>
<dbReference type="PANTHER" id="PTHR30524:SF0">
    <property type="entry name" value="ALTRONATE OXIDOREDUCTASE-RELATED"/>
    <property type="match status" value="1"/>
</dbReference>
<protein>
    <submittedName>
        <fullName evidence="6">Mannitol dehydrogenase</fullName>
    </submittedName>
</protein>
<evidence type="ECO:0000313" key="6">
    <source>
        <dbReference type="EMBL" id="MDF2314089.1"/>
    </source>
</evidence>
<dbReference type="InterPro" id="IPR013328">
    <property type="entry name" value="6PGD_dom2"/>
</dbReference>
<dbReference type="GO" id="GO:0008926">
    <property type="term" value="F:mannitol-1-phosphate 5-dehydrogenase activity"/>
    <property type="evidence" value="ECO:0007669"/>
    <property type="project" value="UniProtKB-EC"/>
</dbReference>
<dbReference type="RefSeq" id="WP_050338106.1">
    <property type="nucleotide sequence ID" value="NZ_BJZC01000005.1"/>
</dbReference>
<comment type="catalytic activity">
    <reaction evidence="3">
        <text>D-mannitol 1-phosphate + NAD(+) = beta-D-fructose 6-phosphate + NADH + H(+)</text>
        <dbReference type="Rhea" id="RHEA:19661"/>
        <dbReference type="ChEBI" id="CHEBI:15378"/>
        <dbReference type="ChEBI" id="CHEBI:57540"/>
        <dbReference type="ChEBI" id="CHEBI:57634"/>
        <dbReference type="ChEBI" id="CHEBI:57945"/>
        <dbReference type="ChEBI" id="CHEBI:61381"/>
        <dbReference type="EC" id="1.1.1.17"/>
    </reaction>
</comment>
<evidence type="ECO:0000259" key="4">
    <source>
        <dbReference type="Pfam" id="PF01232"/>
    </source>
</evidence>
<feature type="domain" description="Mannitol dehydrogenase N-terminal" evidence="4">
    <location>
        <begin position="4"/>
        <end position="192"/>
    </location>
</feature>
<dbReference type="Pfam" id="PF01232">
    <property type="entry name" value="Mannitol_dh"/>
    <property type="match status" value="1"/>
</dbReference>
<proteinExistence type="predicted"/>
<sequence>MALAVHFGAGKIGRGFIANLLHQTGYHVVFADVVQETIDKLKKEQQYTLFLIDHNYDEQLIDDVDAYSTINEADKVVDAIQEAEVVTTSVMATNLDKVAPLIAKGLKRRVGSHKPKITVMACENAMMGTNILVKAMLATGEITTDELNEVGVYPNTAVDRVVFDGHHHGKDGIEIGDAYELAIEKNKLADTNTQPIKNAEYVENLEMYLQRKIYMINCGHAISAYLGQANGYKTVQEVLKDPQLLEQVKTAMMESAGALEKKYGFEHTTLVTYMNKMFVKRMTTPGLSDPVERVGREPIRKLAANDRIIGPALQCEAYKLANDHLLHGAAYGFHFQNPDDQQAVEIQTSIEQNGIKETVAKYTQQPVDSRIVAVISDNYEQISKG</sequence>
<gene>
    <name evidence="6" type="ORF">OOJ94_14820</name>
</gene>
<dbReference type="Proteomes" id="UP001151834">
    <property type="component" value="Unassembled WGS sequence"/>
</dbReference>
<evidence type="ECO:0000256" key="2">
    <source>
        <dbReference type="ARBA" id="ARBA00023027"/>
    </source>
</evidence>
<dbReference type="SUPFAM" id="SSF48179">
    <property type="entry name" value="6-phosphogluconate dehydrogenase C-terminal domain-like"/>
    <property type="match status" value="1"/>
</dbReference>
<dbReference type="InterPro" id="IPR008927">
    <property type="entry name" value="6-PGluconate_DH-like_C_sf"/>
</dbReference>